<dbReference type="EMBL" id="FXWH01000001">
    <property type="protein sequence ID" value="SMQ59980.1"/>
    <property type="molecule type" value="Genomic_DNA"/>
</dbReference>
<dbReference type="SUPFAM" id="SSF52540">
    <property type="entry name" value="P-loop containing nucleoside triphosphate hydrolases"/>
    <property type="match status" value="1"/>
</dbReference>
<comment type="similarity">
    <text evidence="2">Belongs to the TsaE family.</text>
</comment>
<dbReference type="PANTHER" id="PTHR33540:SF2">
    <property type="entry name" value="TRNA THREONYLCARBAMOYLADENOSINE BIOSYNTHESIS PROTEIN TSAE"/>
    <property type="match status" value="1"/>
</dbReference>
<evidence type="ECO:0000256" key="2">
    <source>
        <dbReference type="ARBA" id="ARBA00007599"/>
    </source>
</evidence>
<sequence length="161" mass="17760">MTSKNWQLTTELELLEIAANLAASGTQMENRALVVNLNGPLGAGKTTFSRGFVQACGHPGHVKSPTYTLVESYQLGDLQVHHFDLYRLADPEELEFMGIRDYFSDDAVVLIEWPERGSGYLPGADLDVTIAYQNTARSITITALTEKGRQRLEQLPCNTGT</sequence>
<dbReference type="OrthoDB" id="9800307at2"/>
<dbReference type="AlphaFoldDB" id="A0A1Y6EGE3"/>
<dbReference type="GO" id="GO:0005524">
    <property type="term" value="F:ATP binding"/>
    <property type="evidence" value="ECO:0007669"/>
    <property type="project" value="UniProtKB-KW"/>
</dbReference>
<evidence type="ECO:0000256" key="7">
    <source>
        <dbReference type="ARBA" id="ARBA00022741"/>
    </source>
</evidence>
<evidence type="ECO:0000256" key="4">
    <source>
        <dbReference type="ARBA" id="ARBA00022490"/>
    </source>
</evidence>
<organism evidence="11 12">
    <name type="scientific">Pseudidiomarina planktonica</name>
    <dbReference type="NCBI Taxonomy" id="1323738"/>
    <lineage>
        <taxon>Bacteria</taxon>
        <taxon>Pseudomonadati</taxon>
        <taxon>Pseudomonadota</taxon>
        <taxon>Gammaproteobacteria</taxon>
        <taxon>Alteromonadales</taxon>
        <taxon>Idiomarinaceae</taxon>
        <taxon>Pseudidiomarina</taxon>
    </lineage>
</organism>
<keyword evidence="8" id="KW-0067">ATP-binding</keyword>
<keyword evidence="5" id="KW-0819">tRNA processing</keyword>
<gene>
    <name evidence="11" type="ORF">SAMN06297229_0346</name>
</gene>
<evidence type="ECO:0000256" key="3">
    <source>
        <dbReference type="ARBA" id="ARBA00019010"/>
    </source>
</evidence>
<dbReference type="Gene3D" id="3.40.50.300">
    <property type="entry name" value="P-loop containing nucleotide triphosphate hydrolases"/>
    <property type="match status" value="1"/>
</dbReference>
<comment type="subcellular location">
    <subcellularLocation>
        <location evidence="1">Cytoplasm</location>
    </subcellularLocation>
</comment>
<dbReference type="GO" id="GO:0002949">
    <property type="term" value="P:tRNA threonylcarbamoyladenosine modification"/>
    <property type="evidence" value="ECO:0007669"/>
    <property type="project" value="InterPro"/>
</dbReference>
<evidence type="ECO:0000256" key="9">
    <source>
        <dbReference type="ARBA" id="ARBA00022842"/>
    </source>
</evidence>
<proteinExistence type="inferred from homology"/>
<dbReference type="PANTHER" id="PTHR33540">
    <property type="entry name" value="TRNA THREONYLCARBAMOYLADENOSINE BIOSYNTHESIS PROTEIN TSAE"/>
    <property type="match status" value="1"/>
</dbReference>
<keyword evidence="6" id="KW-0479">Metal-binding</keyword>
<dbReference type="InterPro" id="IPR027417">
    <property type="entry name" value="P-loop_NTPase"/>
</dbReference>
<evidence type="ECO:0000313" key="12">
    <source>
        <dbReference type="Proteomes" id="UP000194450"/>
    </source>
</evidence>
<dbReference type="NCBIfam" id="TIGR00150">
    <property type="entry name" value="T6A_YjeE"/>
    <property type="match status" value="1"/>
</dbReference>
<dbReference type="Pfam" id="PF02367">
    <property type="entry name" value="TsaE"/>
    <property type="match status" value="1"/>
</dbReference>
<dbReference type="Proteomes" id="UP000194450">
    <property type="component" value="Unassembled WGS sequence"/>
</dbReference>
<evidence type="ECO:0000313" key="11">
    <source>
        <dbReference type="EMBL" id="SMQ59980.1"/>
    </source>
</evidence>
<dbReference type="RefSeq" id="WP_086433535.1">
    <property type="nucleotide sequence ID" value="NZ_FXWH01000001.1"/>
</dbReference>
<evidence type="ECO:0000256" key="1">
    <source>
        <dbReference type="ARBA" id="ARBA00004496"/>
    </source>
</evidence>
<name>A0A1Y6EGE3_9GAMM</name>
<keyword evidence="4" id="KW-0963">Cytoplasm</keyword>
<evidence type="ECO:0000256" key="5">
    <source>
        <dbReference type="ARBA" id="ARBA00022694"/>
    </source>
</evidence>
<evidence type="ECO:0000256" key="8">
    <source>
        <dbReference type="ARBA" id="ARBA00022840"/>
    </source>
</evidence>
<evidence type="ECO:0000256" key="6">
    <source>
        <dbReference type="ARBA" id="ARBA00022723"/>
    </source>
</evidence>
<accession>A0A1Y6EGE3</accession>
<keyword evidence="12" id="KW-1185">Reference proteome</keyword>
<protein>
    <recommendedName>
        <fullName evidence="3">tRNA threonylcarbamoyladenosine biosynthesis protein TsaE</fullName>
    </recommendedName>
    <alternativeName>
        <fullName evidence="10">t(6)A37 threonylcarbamoyladenosine biosynthesis protein TsaE</fullName>
    </alternativeName>
</protein>
<keyword evidence="9" id="KW-0460">Magnesium</keyword>
<evidence type="ECO:0000256" key="10">
    <source>
        <dbReference type="ARBA" id="ARBA00032441"/>
    </source>
</evidence>
<keyword evidence="7" id="KW-0547">Nucleotide-binding</keyword>
<reference evidence="12" key="1">
    <citation type="submission" date="2017-04" db="EMBL/GenBank/DDBJ databases">
        <authorList>
            <person name="Varghese N."/>
            <person name="Submissions S."/>
        </authorList>
    </citation>
    <scope>NUCLEOTIDE SEQUENCE [LARGE SCALE GENOMIC DNA]</scope>
</reference>
<dbReference type="GO" id="GO:0046872">
    <property type="term" value="F:metal ion binding"/>
    <property type="evidence" value="ECO:0007669"/>
    <property type="project" value="UniProtKB-KW"/>
</dbReference>
<dbReference type="GO" id="GO:0005737">
    <property type="term" value="C:cytoplasm"/>
    <property type="evidence" value="ECO:0007669"/>
    <property type="project" value="UniProtKB-SubCell"/>
</dbReference>
<dbReference type="InterPro" id="IPR003442">
    <property type="entry name" value="T6A_TsaE"/>
</dbReference>